<dbReference type="Pfam" id="PF04542">
    <property type="entry name" value="Sigma70_r2"/>
    <property type="match status" value="1"/>
</dbReference>
<keyword evidence="5" id="KW-0812">Transmembrane</keyword>
<dbReference type="Proteomes" id="UP000199045">
    <property type="component" value="Unassembled WGS sequence"/>
</dbReference>
<dbReference type="InterPro" id="IPR014327">
    <property type="entry name" value="RNA_pol_sigma70_bacteroid"/>
</dbReference>
<dbReference type="GO" id="GO:0016987">
    <property type="term" value="F:sigma factor activity"/>
    <property type="evidence" value="ECO:0007669"/>
    <property type="project" value="UniProtKB-KW"/>
</dbReference>
<dbReference type="NCBIfam" id="TIGR02985">
    <property type="entry name" value="Sig70_bacteroi1"/>
    <property type="match status" value="1"/>
</dbReference>
<feature type="domain" description="RNA polymerase sigma-70 region 2" evidence="6">
    <location>
        <begin position="31"/>
        <end position="93"/>
    </location>
</feature>
<evidence type="ECO:0000256" key="4">
    <source>
        <dbReference type="ARBA" id="ARBA00023163"/>
    </source>
</evidence>
<evidence type="ECO:0000256" key="1">
    <source>
        <dbReference type="ARBA" id="ARBA00010641"/>
    </source>
</evidence>
<gene>
    <name evidence="8" type="ORF">SAMN04488121_111133</name>
</gene>
<organism evidence="8 9">
    <name type="scientific">Chitinophaga filiformis</name>
    <name type="common">Myxococcus filiformis</name>
    <name type="synonym">Flexibacter filiformis</name>
    <dbReference type="NCBI Taxonomy" id="104663"/>
    <lineage>
        <taxon>Bacteria</taxon>
        <taxon>Pseudomonadati</taxon>
        <taxon>Bacteroidota</taxon>
        <taxon>Chitinophagia</taxon>
        <taxon>Chitinophagales</taxon>
        <taxon>Chitinophagaceae</taxon>
        <taxon>Chitinophaga</taxon>
    </lineage>
</organism>
<dbReference type="AlphaFoldDB" id="A0A1G8BRF7"/>
<dbReference type="RefSeq" id="WP_245705561.1">
    <property type="nucleotide sequence ID" value="NZ_FNBN01000011.1"/>
</dbReference>
<dbReference type="Pfam" id="PF08281">
    <property type="entry name" value="Sigma70_r4_2"/>
    <property type="match status" value="1"/>
</dbReference>
<dbReference type="Gene3D" id="1.10.1740.10">
    <property type="match status" value="1"/>
</dbReference>
<sequence length="229" mass="26937">MRVIMAEYDSMNDFELVNLIKSGNKHAFAEIYERYFDVLYLHAYHRLRDKDEAKDLVQELFSYLWSHRESLHLTSNFSNYLYTSVRNRVLNILAHKYVEDKFLSSLHHAESNVEAITDHLARERQLAMIIEKEIQSLPPRMRHVFELSRKANLSYKEIAARLELSEQSVRSHVKGALRLLRTRLGLWIYLSVIISTTPVTASGADMRLPSYMNITNLSLHPFPFLFFFI</sequence>
<name>A0A1G8BRF7_CHIFI</name>
<dbReference type="InterPro" id="IPR036388">
    <property type="entry name" value="WH-like_DNA-bd_sf"/>
</dbReference>
<dbReference type="InterPro" id="IPR013249">
    <property type="entry name" value="RNA_pol_sigma70_r4_t2"/>
</dbReference>
<evidence type="ECO:0000259" key="6">
    <source>
        <dbReference type="Pfam" id="PF04542"/>
    </source>
</evidence>
<evidence type="ECO:0000313" key="9">
    <source>
        <dbReference type="Proteomes" id="UP000199045"/>
    </source>
</evidence>
<dbReference type="EMBL" id="FNBN01000011">
    <property type="protein sequence ID" value="SDH35772.1"/>
    <property type="molecule type" value="Genomic_DNA"/>
</dbReference>
<dbReference type="PANTHER" id="PTHR43133">
    <property type="entry name" value="RNA POLYMERASE ECF-TYPE SIGMA FACTO"/>
    <property type="match status" value="1"/>
</dbReference>
<evidence type="ECO:0000256" key="5">
    <source>
        <dbReference type="SAM" id="Phobius"/>
    </source>
</evidence>
<keyword evidence="5" id="KW-0472">Membrane</keyword>
<evidence type="ECO:0000313" key="8">
    <source>
        <dbReference type="EMBL" id="SDH35772.1"/>
    </source>
</evidence>
<dbReference type="InterPro" id="IPR007627">
    <property type="entry name" value="RNA_pol_sigma70_r2"/>
</dbReference>
<dbReference type="InterPro" id="IPR039425">
    <property type="entry name" value="RNA_pol_sigma-70-like"/>
</dbReference>
<dbReference type="SUPFAM" id="SSF88659">
    <property type="entry name" value="Sigma3 and sigma4 domains of RNA polymerase sigma factors"/>
    <property type="match status" value="1"/>
</dbReference>
<dbReference type="STRING" id="104663.SAMN04488121_111133"/>
<dbReference type="InterPro" id="IPR014284">
    <property type="entry name" value="RNA_pol_sigma-70_dom"/>
</dbReference>
<keyword evidence="2" id="KW-0805">Transcription regulation</keyword>
<feature type="domain" description="RNA polymerase sigma factor 70 region 4 type 2" evidence="7">
    <location>
        <begin position="129"/>
        <end position="179"/>
    </location>
</feature>
<dbReference type="GO" id="GO:0006352">
    <property type="term" value="P:DNA-templated transcription initiation"/>
    <property type="evidence" value="ECO:0007669"/>
    <property type="project" value="InterPro"/>
</dbReference>
<dbReference type="PANTHER" id="PTHR43133:SF46">
    <property type="entry name" value="RNA POLYMERASE SIGMA-70 FACTOR ECF SUBFAMILY"/>
    <property type="match status" value="1"/>
</dbReference>
<proteinExistence type="inferred from homology"/>
<comment type="similarity">
    <text evidence="1">Belongs to the sigma-70 factor family. ECF subfamily.</text>
</comment>
<feature type="transmembrane region" description="Helical" evidence="5">
    <location>
        <begin position="184"/>
        <end position="204"/>
    </location>
</feature>
<dbReference type="Gene3D" id="1.10.10.10">
    <property type="entry name" value="Winged helix-like DNA-binding domain superfamily/Winged helix DNA-binding domain"/>
    <property type="match status" value="1"/>
</dbReference>
<dbReference type="InterPro" id="IPR013325">
    <property type="entry name" value="RNA_pol_sigma_r2"/>
</dbReference>
<dbReference type="NCBIfam" id="TIGR02937">
    <property type="entry name" value="sigma70-ECF"/>
    <property type="match status" value="1"/>
</dbReference>
<keyword evidence="5" id="KW-1133">Transmembrane helix</keyword>
<keyword evidence="3" id="KW-0731">Sigma factor</keyword>
<evidence type="ECO:0000259" key="7">
    <source>
        <dbReference type="Pfam" id="PF08281"/>
    </source>
</evidence>
<accession>A0A1G8BRF7</accession>
<reference evidence="8 9" key="1">
    <citation type="submission" date="2016-10" db="EMBL/GenBank/DDBJ databases">
        <authorList>
            <person name="de Groot N.N."/>
        </authorList>
    </citation>
    <scope>NUCLEOTIDE SEQUENCE [LARGE SCALE GENOMIC DNA]</scope>
    <source>
        <strain evidence="8 9">DSM 527</strain>
    </source>
</reference>
<evidence type="ECO:0000256" key="3">
    <source>
        <dbReference type="ARBA" id="ARBA00023082"/>
    </source>
</evidence>
<evidence type="ECO:0000256" key="2">
    <source>
        <dbReference type="ARBA" id="ARBA00023015"/>
    </source>
</evidence>
<dbReference type="SUPFAM" id="SSF88946">
    <property type="entry name" value="Sigma2 domain of RNA polymerase sigma factors"/>
    <property type="match status" value="1"/>
</dbReference>
<dbReference type="GO" id="GO:0003677">
    <property type="term" value="F:DNA binding"/>
    <property type="evidence" value="ECO:0007669"/>
    <property type="project" value="InterPro"/>
</dbReference>
<keyword evidence="4" id="KW-0804">Transcription</keyword>
<dbReference type="InterPro" id="IPR013324">
    <property type="entry name" value="RNA_pol_sigma_r3/r4-like"/>
</dbReference>
<protein>
    <submittedName>
        <fullName evidence="8">RNA polymerase sigma-70 factor, ECF subfamily</fullName>
    </submittedName>
</protein>